<gene>
    <name evidence="2" type="ORF">METZ01_LOCUS111893</name>
</gene>
<accession>A0A381X2L0</accession>
<feature type="transmembrane region" description="Helical" evidence="1">
    <location>
        <begin position="62"/>
        <end position="84"/>
    </location>
</feature>
<keyword evidence="1" id="KW-0472">Membrane</keyword>
<protein>
    <recommendedName>
        <fullName evidence="3">Yip1 domain-containing protein</fullName>
    </recommendedName>
</protein>
<keyword evidence="1" id="KW-0812">Transmembrane</keyword>
<sequence>MIRTMIRAAMLRADAYEEVEANKSATVQAMAIVVLVSIVTGIGATGLPVAEGQEMAPWSLMRMVNGVLGSLVCWALLALITFVVGAKLLPSPETKANWGELARTLGFAQTAGLLKLGGVIPGIGLLIFLLSFLMIFMASIIAIRQALDYSSTLRAVVVGIISFIPYVLILSLFL</sequence>
<feature type="transmembrane region" description="Helical" evidence="1">
    <location>
        <begin position="29"/>
        <end position="50"/>
    </location>
</feature>
<organism evidence="2">
    <name type="scientific">marine metagenome</name>
    <dbReference type="NCBI Taxonomy" id="408172"/>
    <lineage>
        <taxon>unclassified sequences</taxon>
        <taxon>metagenomes</taxon>
        <taxon>ecological metagenomes</taxon>
    </lineage>
</organism>
<evidence type="ECO:0000313" key="2">
    <source>
        <dbReference type="EMBL" id="SVA59039.1"/>
    </source>
</evidence>
<evidence type="ECO:0000256" key="1">
    <source>
        <dbReference type="SAM" id="Phobius"/>
    </source>
</evidence>
<feature type="transmembrane region" description="Helical" evidence="1">
    <location>
        <begin position="155"/>
        <end position="173"/>
    </location>
</feature>
<feature type="transmembrane region" description="Helical" evidence="1">
    <location>
        <begin position="119"/>
        <end position="143"/>
    </location>
</feature>
<dbReference type="AlphaFoldDB" id="A0A381X2L0"/>
<keyword evidence="1" id="KW-1133">Transmembrane helix</keyword>
<reference evidence="2" key="1">
    <citation type="submission" date="2018-05" db="EMBL/GenBank/DDBJ databases">
        <authorList>
            <person name="Lanie J.A."/>
            <person name="Ng W.-L."/>
            <person name="Kazmierczak K.M."/>
            <person name="Andrzejewski T.M."/>
            <person name="Davidsen T.M."/>
            <person name="Wayne K.J."/>
            <person name="Tettelin H."/>
            <person name="Glass J.I."/>
            <person name="Rusch D."/>
            <person name="Podicherti R."/>
            <person name="Tsui H.-C.T."/>
            <person name="Winkler M.E."/>
        </authorList>
    </citation>
    <scope>NUCLEOTIDE SEQUENCE</scope>
</reference>
<evidence type="ECO:0008006" key="3">
    <source>
        <dbReference type="Google" id="ProtNLM"/>
    </source>
</evidence>
<name>A0A381X2L0_9ZZZZ</name>
<dbReference type="EMBL" id="UINC01013709">
    <property type="protein sequence ID" value="SVA59039.1"/>
    <property type="molecule type" value="Genomic_DNA"/>
</dbReference>
<proteinExistence type="predicted"/>